<dbReference type="PANTHER" id="PTHR31378">
    <property type="entry name" value="EGF-LIKE DOMAIN-CONTAINING PROTEIN-RELATED-RELATED"/>
    <property type="match status" value="1"/>
</dbReference>
<proteinExistence type="predicted"/>
<evidence type="ECO:0000256" key="2">
    <source>
        <dbReference type="SAM" id="Phobius"/>
    </source>
</evidence>
<comment type="caution">
    <text evidence="5">The sequence shown here is derived from an EMBL/GenBank/DDBJ whole genome shotgun (WGS) entry which is preliminary data.</text>
</comment>
<dbReference type="CDD" id="cd00603">
    <property type="entry name" value="IPT_PCSR"/>
    <property type="match status" value="1"/>
</dbReference>
<feature type="domain" description="DUF7949" evidence="4">
    <location>
        <begin position="972"/>
        <end position="1005"/>
    </location>
</feature>
<evidence type="ECO:0000259" key="4">
    <source>
        <dbReference type="Pfam" id="PF25820"/>
    </source>
</evidence>
<keyword evidence="2" id="KW-1133">Transmembrane helix</keyword>
<gene>
    <name evidence="5" type="ORF">DLAC_05028</name>
</gene>
<protein>
    <recommendedName>
        <fullName evidence="4">DUF7949 domain-containing protein</fullName>
    </recommendedName>
</protein>
<evidence type="ECO:0000313" key="6">
    <source>
        <dbReference type="Proteomes" id="UP000076078"/>
    </source>
</evidence>
<dbReference type="Pfam" id="PF25820">
    <property type="entry name" value="DUF7949"/>
    <property type="match status" value="1"/>
</dbReference>
<keyword evidence="6" id="KW-1185">Reference proteome</keyword>
<feature type="chain" id="PRO_5007593345" description="DUF7949 domain-containing protein" evidence="3">
    <location>
        <begin position="20"/>
        <end position="1303"/>
    </location>
</feature>
<keyword evidence="2" id="KW-0472">Membrane</keyword>
<evidence type="ECO:0000256" key="3">
    <source>
        <dbReference type="SAM" id="SignalP"/>
    </source>
</evidence>
<accession>A0A151ZIA5</accession>
<name>A0A151ZIA5_TIELA</name>
<feature type="compositionally biased region" description="Low complexity" evidence="1">
    <location>
        <begin position="948"/>
        <end position="973"/>
    </location>
</feature>
<feature type="transmembrane region" description="Helical" evidence="2">
    <location>
        <begin position="1260"/>
        <end position="1282"/>
    </location>
</feature>
<feature type="signal peptide" evidence="3">
    <location>
        <begin position="1"/>
        <end position="19"/>
    </location>
</feature>
<dbReference type="InParanoid" id="A0A151ZIA5"/>
<dbReference type="InterPro" id="IPR057709">
    <property type="entry name" value="DUF7949"/>
</dbReference>
<dbReference type="Proteomes" id="UP000076078">
    <property type="component" value="Unassembled WGS sequence"/>
</dbReference>
<keyword evidence="2" id="KW-0812">Transmembrane</keyword>
<dbReference type="PANTHER" id="PTHR31378:SF17">
    <property type="match status" value="1"/>
</dbReference>
<feature type="region of interest" description="Disordered" evidence="1">
    <location>
        <begin position="947"/>
        <end position="975"/>
    </location>
</feature>
<keyword evidence="3" id="KW-0732">Signal</keyword>
<evidence type="ECO:0000256" key="1">
    <source>
        <dbReference type="SAM" id="MobiDB-lite"/>
    </source>
</evidence>
<dbReference type="SUPFAM" id="SSF52058">
    <property type="entry name" value="L domain-like"/>
    <property type="match status" value="1"/>
</dbReference>
<dbReference type="EMBL" id="LODT01000025">
    <property type="protein sequence ID" value="KYQ93645.1"/>
    <property type="molecule type" value="Genomic_DNA"/>
</dbReference>
<reference evidence="5 6" key="1">
    <citation type="submission" date="2015-12" db="EMBL/GenBank/DDBJ databases">
        <title>Dictyostelia acquired genes for synthesis and detection of signals that induce cell-type specialization by lateral gene transfer from prokaryotes.</title>
        <authorList>
            <person name="Gloeckner G."/>
            <person name="Schaap P."/>
        </authorList>
    </citation>
    <scope>NUCLEOTIDE SEQUENCE [LARGE SCALE GENOMIC DNA]</scope>
    <source>
        <strain evidence="5 6">TK</strain>
    </source>
</reference>
<evidence type="ECO:0000313" key="5">
    <source>
        <dbReference type="EMBL" id="KYQ93645.1"/>
    </source>
</evidence>
<organism evidence="5 6">
    <name type="scientific">Tieghemostelium lacteum</name>
    <name type="common">Slime mold</name>
    <name type="synonym">Dictyostelium lacteum</name>
    <dbReference type="NCBI Taxonomy" id="361077"/>
    <lineage>
        <taxon>Eukaryota</taxon>
        <taxon>Amoebozoa</taxon>
        <taxon>Evosea</taxon>
        <taxon>Eumycetozoa</taxon>
        <taxon>Dictyostelia</taxon>
        <taxon>Dictyosteliales</taxon>
        <taxon>Raperosteliaceae</taxon>
        <taxon>Tieghemostelium</taxon>
    </lineage>
</organism>
<sequence>MIKIITLFILLFLFKLSESLLSSQYNALQNIDTVLNQGWDLTPATICTQTQFVCDSSGDYIAKVYLIDPSSSIPLPTTELFQFINLKELGIGLNIPFGIDFWNGLATNLNNLTRLSISILSESLPNNVGNLLPASLTYLIIERSTFPFPETLFTKSSLISLNLGSLNTVDDNLFPSSISEPSNLYTLDVRNTGSFSMAGTNFTNIFQLSIYHSGSTNPMSYDIYNTWSVKYLQIEYENIVPMSMFPQSIYSMPNLLSLKVFSNDRVLLTGSNQVLNFTSNPNFFSLSLDKFNILPDLVYPGILFSPNVSVNSVSVSSSVFNFSAIDYFKFSTIEISKSTFIGVPIDSDYSTMNSFRIFDSPSFTGPLLDSMCRIKTDMYILNTSISSLPSCFLCEWGNPDIQSKFNFNPNLPVYSYQCPNFDMTSYQTQISTRGGYLEISGIDLGWFLYDQNNNKFSDNLYKVIIGNQVIGLKVNIGTGAGQMSTQVKFHSVSNPTGPVFTLNYSYMPPSVSSLQPSSTELTLLGTNFYNNVSKIEAWVAGKPMDIANANFEFIRSKSGCIPYDKNLTVSIKVTVDGQSVYNVFRAPGFDPKLFTPFPKLYSGGGIIEIPGQYLTFDTTIMNFTINGILFSDNITQSNSDKYLFGYAPISKGIYPYEFNLLEYQQSGTIEVTDEMPCVVVAGNGYCQWQTPVCYNPWTGPDCGSLPANLTIPSMPSVNPNIVSSTYQTDWKGENSFFKYSINATSLIEVDSQGNKVAGNYFPTSFSLTQDNSNPQFTTFQYISGQIVDSTLLANVITWYPTFLDTTTLTGTPMNLVPSTFKYQSAVSPYSFASPNNHLEYTIQLELVMISDDIPLCSRVETAILPTHNGINYIKLKVNYIDYYIRIYKIALSDSAPTPLNFTTRTISQQAQKIVQEIIVYMNPWSSSFYMFETDITILFDRVSASQEPSPVCSGSTPTPTPTSTTKPSDKSCPGDPVCGGTSQGQCVNSHCQCISPWRGVQCDSKPDIIPPVIPNPETPTINSTKDEIGFHISIISLRELNFKGILEREQYLSNWTVIETKTEQKQTFYYKNKVFGNSSTNNDTIVFVTIDYFYVDTQVEFAGETSTKLAGTIKYSANVTSWPFLKKTNQLQIVFSSSAQDNTESSDSCTLKNVEYSQDQQDNVEVVYIQVNDKTFQSKFIDDAIVDGTIRQIKNVELPNVVNDSNTLSSSLIGILTPYHNEYVLIDPDFSLLISYVPPKEKEGSICSEKPKKKLSNAQIAGIVVGCFVFLVCIIAIIVYAIRFNMRKKALIRSINQKIQAVK</sequence>